<protein>
    <submittedName>
        <fullName evidence="2">Uncharacterized protein</fullName>
    </submittedName>
</protein>
<reference evidence="2 3" key="1">
    <citation type="journal article" date="2019" name="Int. J. Syst. Evol. Microbiol.">
        <title>The Global Catalogue of Microorganisms (GCM) 10K type strain sequencing project: providing services to taxonomists for standard genome sequencing and annotation.</title>
        <authorList>
            <consortium name="The Broad Institute Genomics Platform"/>
            <consortium name="The Broad Institute Genome Sequencing Center for Infectious Disease"/>
            <person name="Wu L."/>
            <person name="Ma J."/>
        </authorList>
    </citation>
    <scope>NUCLEOTIDE SEQUENCE [LARGE SCALE GENOMIC DNA]</scope>
    <source>
        <strain evidence="2 3">JCM 9731</strain>
    </source>
</reference>
<proteinExistence type="predicted"/>
<keyword evidence="3" id="KW-1185">Reference proteome</keyword>
<dbReference type="EMBL" id="BAAADJ010000016">
    <property type="protein sequence ID" value="GAA0325726.1"/>
    <property type="molecule type" value="Genomic_DNA"/>
</dbReference>
<organism evidence="2 3">
    <name type="scientific">Bacillus carboniphilus</name>
    <dbReference type="NCBI Taxonomy" id="86663"/>
    <lineage>
        <taxon>Bacteria</taxon>
        <taxon>Bacillati</taxon>
        <taxon>Bacillota</taxon>
        <taxon>Bacilli</taxon>
        <taxon>Bacillales</taxon>
        <taxon>Bacillaceae</taxon>
        <taxon>Bacillus</taxon>
    </lineage>
</organism>
<evidence type="ECO:0000313" key="2">
    <source>
        <dbReference type="EMBL" id="GAA0325726.1"/>
    </source>
</evidence>
<gene>
    <name evidence="2" type="ORF">GCM10008967_15400</name>
</gene>
<keyword evidence="1" id="KW-0812">Transmembrane</keyword>
<name>A0ABN0W5N8_9BACI</name>
<feature type="transmembrane region" description="Helical" evidence="1">
    <location>
        <begin position="20"/>
        <end position="41"/>
    </location>
</feature>
<keyword evidence="1" id="KW-1133">Transmembrane helix</keyword>
<evidence type="ECO:0000313" key="3">
    <source>
        <dbReference type="Proteomes" id="UP001500782"/>
    </source>
</evidence>
<dbReference type="Proteomes" id="UP001500782">
    <property type="component" value="Unassembled WGS sequence"/>
</dbReference>
<sequence>MILYYVLGKVKDESSSSKIGLISAIVICSTLFIMTQVNVLFINSNYQPRYEVAIIGGNNKDVSRFEIFEKSYPKRVISVDKRTKEEYIRQVKYSQLISMEKELPYYIIFVYSSAKSRKVGLETNNIDEAIHYLENHLQKN</sequence>
<keyword evidence="1" id="KW-0472">Membrane</keyword>
<evidence type="ECO:0000256" key="1">
    <source>
        <dbReference type="SAM" id="Phobius"/>
    </source>
</evidence>
<accession>A0ABN0W5N8</accession>
<comment type="caution">
    <text evidence="2">The sequence shown here is derived from an EMBL/GenBank/DDBJ whole genome shotgun (WGS) entry which is preliminary data.</text>
</comment>